<dbReference type="EMBL" id="LGSR01000017">
    <property type="protein sequence ID" value="KOS20510.1"/>
    <property type="molecule type" value="Genomic_DNA"/>
</dbReference>
<evidence type="ECO:0000313" key="4">
    <source>
        <dbReference type="EMBL" id="KOS20510.1"/>
    </source>
</evidence>
<evidence type="ECO:0000259" key="3">
    <source>
        <dbReference type="Pfam" id="PF05057"/>
    </source>
</evidence>
<dbReference type="Pfam" id="PF05057">
    <property type="entry name" value="DUF676"/>
    <property type="match status" value="1"/>
</dbReference>
<feature type="region of interest" description="Disordered" evidence="2">
    <location>
        <begin position="131"/>
        <end position="150"/>
    </location>
</feature>
<proteinExistence type="inferred from homology"/>
<gene>
    <name evidence="4" type="ORF">ESCO_005506</name>
</gene>
<evidence type="ECO:0000256" key="1">
    <source>
        <dbReference type="ARBA" id="ARBA00007920"/>
    </source>
</evidence>
<feature type="compositionally biased region" description="Low complexity" evidence="2">
    <location>
        <begin position="230"/>
        <end position="258"/>
    </location>
</feature>
<dbReference type="InterPro" id="IPR007751">
    <property type="entry name" value="DUF676_lipase-like"/>
</dbReference>
<dbReference type="AlphaFoldDB" id="A0A0M8N5R2"/>
<dbReference type="PANTHER" id="PTHR11440">
    <property type="entry name" value="LECITHIN-CHOLESTEROL ACYLTRANSFERASE-RELATED"/>
    <property type="match status" value="1"/>
</dbReference>
<comment type="caution">
    <text evidence="4">The sequence shown here is derived from an EMBL/GenBank/DDBJ whole genome shotgun (WGS) entry which is preliminary data.</text>
</comment>
<evidence type="ECO:0000256" key="2">
    <source>
        <dbReference type="SAM" id="MobiDB-lite"/>
    </source>
</evidence>
<dbReference type="InterPro" id="IPR029058">
    <property type="entry name" value="AB_hydrolase_fold"/>
</dbReference>
<comment type="similarity">
    <text evidence="1">Belongs to the putative lipase ROG1 family.</text>
</comment>
<sequence length="341" mass="36606">MPVLQRRLLTTSRALRTREILDDFAHLRKSYQTPKYPIVLAHGLLGFAEISLHPRLPTIRYWASIQEALAGAGATVLATSVPPSGSVPDRAAQLAAQIGRAAHPVVNIVAHSMGGLDARYMIARGLNDPALRPADSSSPDSGSPDNGIRPQPFRVASLVTIATPHRGSAYADHLLRDGGPFRRLYPALRAVGLGTDAFEQLTTTYARDTFNPAVPDDPRVRYFSYGAAISSSSSSSSPSSSSSYSSSPTSSPRRLGLLDPLRGPHRIVQRSEGPNDGLVSVRSSRWGTYRGTLVGVSHLDLIDWTSRLRWAVGGLAGGQRPSFNAVAFYMAIADMLAKEGL</sequence>
<organism evidence="4 5">
    <name type="scientific">Escovopsis weberi</name>
    <dbReference type="NCBI Taxonomy" id="150374"/>
    <lineage>
        <taxon>Eukaryota</taxon>
        <taxon>Fungi</taxon>
        <taxon>Dikarya</taxon>
        <taxon>Ascomycota</taxon>
        <taxon>Pezizomycotina</taxon>
        <taxon>Sordariomycetes</taxon>
        <taxon>Hypocreomycetidae</taxon>
        <taxon>Hypocreales</taxon>
        <taxon>Hypocreaceae</taxon>
        <taxon>Escovopsis</taxon>
    </lineage>
</organism>
<name>A0A0M8N5R2_ESCWE</name>
<dbReference type="STRING" id="150374.A0A0M8N5R2"/>
<protein>
    <submittedName>
        <fullName evidence="4">Lipase 2</fullName>
    </submittedName>
</protein>
<evidence type="ECO:0000313" key="5">
    <source>
        <dbReference type="Proteomes" id="UP000053831"/>
    </source>
</evidence>
<keyword evidence="5" id="KW-1185">Reference proteome</keyword>
<dbReference type="Proteomes" id="UP000053831">
    <property type="component" value="Unassembled WGS sequence"/>
</dbReference>
<accession>A0A0M8N5R2</accession>
<feature type="domain" description="DUF676" evidence="3">
    <location>
        <begin position="107"/>
        <end position="174"/>
    </location>
</feature>
<reference evidence="4 5" key="1">
    <citation type="submission" date="2015-07" db="EMBL/GenBank/DDBJ databases">
        <title>The genome of the fungus Escovopsis weberi, a specialized disease agent of ant agriculture.</title>
        <authorList>
            <person name="de Man T.J."/>
            <person name="Stajich J.E."/>
            <person name="Kubicek C.P."/>
            <person name="Chenthamara K."/>
            <person name="Atanasova L."/>
            <person name="Druzhinina I.S."/>
            <person name="Birnbaum S."/>
            <person name="Barribeau S.M."/>
            <person name="Teiling C."/>
            <person name="Suen G."/>
            <person name="Currie C."/>
            <person name="Gerardo N.M."/>
        </authorList>
    </citation>
    <scope>NUCLEOTIDE SEQUENCE [LARGE SCALE GENOMIC DNA]</scope>
</reference>
<feature type="compositionally biased region" description="Low complexity" evidence="2">
    <location>
        <begin position="133"/>
        <end position="145"/>
    </location>
</feature>
<feature type="region of interest" description="Disordered" evidence="2">
    <location>
        <begin position="229"/>
        <end position="258"/>
    </location>
</feature>
<dbReference type="SUPFAM" id="SSF53474">
    <property type="entry name" value="alpha/beta-Hydrolases"/>
    <property type="match status" value="1"/>
</dbReference>
<dbReference type="Gene3D" id="3.40.50.1820">
    <property type="entry name" value="alpha/beta hydrolase"/>
    <property type="match status" value="1"/>
</dbReference>
<dbReference type="OrthoDB" id="5592486at2759"/>